<dbReference type="Proteomes" id="UP000008711">
    <property type="component" value="Unassembled WGS sequence"/>
</dbReference>
<feature type="transmembrane region" description="Helical" evidence="1">
    <location>
        <begin position="177"/>
        <end position="210"/>
    </location>
</feature>
<evidence type="ECO:0000313" key="3">
    <source>
        <dbReference type="Proteomes" id="UP000008711"/>
    </source>
</evidence>
<keyword evidence="1" id="KW-0812">Transmembrane</keyword>
<feature type="transmembrane region" description="Helical" evidence="1">
    <location>
        <begin position="151"/>
        <end position="171"/>
    </location>
</feature>
<keyword evidence="1" id="KW-0472">Membrane</keyword>
<reference evidence="2 3" key="1">
    <citation type="journal article" date="2007" name="Nature">
        <title>Evolution of genes and genomes on the Drosophila phylogeny.</title>
        <authorList>
            <consortium name="Drosophila 12 Genomes Consortium"/>
            <person name="Clark A.G."/>
            <person name="Eisen M.B."/>
            <person name="Smith D.R."/>
            <person name="Bergman C.M."/>
            <person name="Oliver B."/>
            <person name="Markow T.A."/>
            <person name="Kaufman T.C."/>
            <person name="Kellis M."/>
            <person name="Gelbart W."/>
            <person name="Iyer V.N."/>
            <person name="Pollard D.A."/>
            <person name="Sackton T.B."/>
            <person name="Larracuente A.M."/>
            <person name="Singh N.D."/>
            <person name="Abad J.P."/>
            <person name="Abt D.N."/>
            <person name="Adryan B."/>
            <person name="Aguade M."/>
            <person name="Akashi H."/>
            <person name="Anderson W.W."/>
            <person name="Aquadro C.F."/>
            <person name="Ardell D.H."/>
            <person name="Arguello R."/>
            <person name="Artieri C.G."/>
            <person name="Barbash D.A."/>
            <person name="Barker D."/>
            <person name="Barsanti P."/>
            <person name="Batterham P."/>
            <person name="Batzoglou S."/>
            <person name="Begun D."/>
            <person name="Bhutkar A."/>
            <person name="Blanco E."/>
            <person name="Bosak S.A."/>
            <person name="Bradley R.K."/>
            <person name="Brand A.D."/>
            <person name="Brent M.R."/>
            <person name="Brooks A.N."/>
            <person name="Brown R.H."/>
            <person name="Butlin R.K."/>
            <person name="Caggese C."/>
            <person name="Calvi B.R."/>
            <person name="Bernardo de Carvalho A."/>
            <person name="Caspi A."/>
            <person name="Castrezana S."/>
            <person name="Celniker S.E."/>
            <person name="Chang J.L."/>
            <person name="Chapple C."/>
            <person name="Chatterji S."/>
            <person name="Chinwalla A."/>
            <person name="Civetta A."/>
            <person name="Clifton S.W."/>
            <person name="Comeron J.M."/>
            <person name="Costello J.C."/>
            <person name="Coyne J.A."/>
            <person name="Daub J."/>
            <person name="David R.G."/>
            <person name="Delcher A.L."/>
            <person name="Delehaunty K."/>
            <person name="Do C.B."/>
            <person name="Ebling H."/>
            <person name="Edwards K."/>
            <person name="Eickbush T."/>
            <person name="Evans J.D."/>
            <person name="Filipski A."/>
            <person name="Findeiss S."/>
            <person name="Freyhult E."/>
            <person name="Fulton L."/>
            <person name="Fulton R."/>
            <person name="Garcia A.C."/>
            <person name="Gardiner A."/>
            <person name="Garfield D.A."/>
            <person name="Garvin B.E."/>
            <person name="Gibson G."/>
            <person name="Gilbert D."/>
            <person name="Gnerre S."/>
            <person name="Godfrey J."/>
            <person name="Good R."/>
            <person name="Gotea V."/>
            <person name="Gravely B."/>
            <person name="Greenberg A.J."/>
            <person name="Griffiths-Jones S."/>
            <person name="Gross S."/>
            <person name="Guigo R."/>
            <person name="Gustafson E.A."/>
            <person name="Haerty W."/>
            <person name="Hahn M.W."/>
            <person name="Halligan D.L."/>
            <person name="Halpern A.L."/>
            <person name="Halter G.M."/>
            <person name="Han M.V."/>
            <person name="Heger A."/>
            <person name="Hillier L."/>
            <person name="Hinrichs A.S."/>
            <person name="Holmes I."/>
            <person name="Hoskins R.A."/>
            <person name="Hubisz M.J."/>
            <person name="Hultmark D."/>
            <person name="Huntley M.A."/>
            <person name="Jaffe D.B."/>
            <person name="Jagadeeshan S."/>
            <person name="Jeck W.R."/>
            <person name="Johnson J."/>
            <person name="Jones C.D."/>
            <person name="Jordan W.C."/>
            <person name="Karpen G.H."/>
            <person name="Kataoka E."/>
            <person name="Keightley P.D."/>
            <person name="Kheradpour P."/>
            <person name="Kirkness E.F."/>
            <person name="Koerich L.B."/>
            <person name="Kristiansen K."/>
            <person name="Kudrna D."/>
            <person name="Kulathinal R.J."/>
            <person name="Kumar S."/>
            <person name="Kwok R."/>
            <person name="Lander E."/>
            <person name="Langley C.H."/>
            <person name="Lapoint R."/>
            <person name="Lazzaro B.P."/>
            <person name="Lee S.J."/>
            <person name="Levesque L."/>
            <person name="Li R."/>
            <person name="Lin C.F."/>
            <person name="Lin M.F."/>
            <person name="Lindblad-Toh K."/>
            <person name="Llopart A."/>
            <person name="Long M."/>
            <person name="Low L."/>
            <person name="Lozovsky E."/>
            <person name="Lu J."/>
            <person name="Luo M."/>
            <person name="Machado C.A."/>
            <person name="Makalowski W."/>
            <person name="Marzo M."/>
            <person name="Matsuda M."/>
            <person name="Matzkin L."/>
            <person name="McAllister B."/>
            <person name="McBride C.S."/>
            <person name="McKernan B."/>
            <person name="McKernan K."/>
            <person name="Mendez-Lago M."/>
            <person name="Minx P."/>
            <person name="Mollenhauer M.U."/>
            <person name="Montooth K."/>
            <person name="Mount S.M."/>
            <person name="Mu X."/>
            <person name="Myers E."/>
            <person name="Negre B."/>
            <person name="Newfeld S."/>
            <person name="Nielsen R."/>
            <person name="Noor M.A."/>
            <person name="O'Grady P."/>
            <person name="Pachter L."/>
            <person name="Papaceit M."/>
            <person name="Parisi M.J."/>
            <person name="Parisi M."/>
            <person name="Parts L."/>
            <person name="Pedersen J.S."/>
            <person name="Pesole G."/>
            <person name="Phillippy A.M."/>
            <person name="Ponting C.P."/>
            <person name="Pop M."/>
            <person name="Porcelli D."/>
            <person name="Powell J.R."/>
            <person name="Prohaska S."/>
            <person name="Pruitt K."/>
            <person name="Puig M."/>
            <person name="Quesneville H."/>
            <person name="Ram K.R."/>
            <person name="Rand D."/>
            <person name="Rasmussen M.D."/>
            <person name="Reed L.K."/>
            <person name="Reenan R."/>
            <person name="Reily A."/>
            <person name="Remington K.A."/>
            <person name="Rieger T.T."/>
            <person name="Ritchie M.G."/>
            <person name="Robin C."/>
            <person name="Rogers Y.H."/>
            <person name="Rohde C."/>
            <person name="Rozas J."/>
            <person name="Rubenfield M.J."/>
            <person name="Ruiz A."/>
            <person name="Russo S."/>
            <person name="Salzberg S.L."/>
            <person name="Sanchez-Gracia A."/>
            <person name="Saranga D.J."/>
            <person name="Sato H."/>
            <person name="Schaeffer S.W."/>
            <person name="Schatz M.C."/>
            <person name="Schlenke T."/>
            <person name="Schwartz R."/>
            <person name="Segarra C."/>
            <person name="Singh R.S."/>
            <person name="Sirot L."/>
            <person name="Sirota M."/>
            <person name="Sisneros N.B."/>
            <person name="Smith C.D."/>
            <person name="Smith T.F."/>
            <person name="Spieth J."/>
            <person name="Stage D.E."/>
            <person name="Stark A."/>
            <person name="Stephan W."/>
            <person name="Strausberg R.L."/>
            <person name="Strempel S."/>
            <person name="Sturgill D."/>
            <person name="Sutton G."/>
            <person name="Sutton G.G."/>
            <person name="Tao W."/>
            <person name="Teichmann S."/>
            <person name="Tobari Y.N."/>
            <person name="Tomimura Y."/>
            <person name="Tsolas J.M."/>
            <person name="Valente V.L."/>
            <person name="Venter E."/>
            <person name="Venter J.C."/>
            <person name="Vicario S."/>
            <person name="Vieira F.G."/>
            <person name="Vilella A.J."/>
            <person name="Villasante A."/>
            <person name="Walenz B."/>
            <person name="Wang J."/>
            <person name="Wasserman M."/>
            <person name="Watts T."/>
            <person name="Wilson D."/>
            <person name="Wilson R.K."/>
            <person name="Wing R.A."/>
            <person name="Wolfner M.F."/>
            <person name="Wong A."/>
            <person name="Wong G.K."/>
            <person name="Wu C.I."/>
            <person name="Wu G."/>
            <person name="Yamamoto D."/>
            <person name="Yang H.P."/>
            <person name="Yang S.P."/>
            <person name="Yorke J.A."/>
            <person name="Yoshida K."/>
            <person name="Zdobnov E."/>
            <person name="Zhang P."/>
            <person name="Zhang Y."/>
            <person name="Zimin A.V."/>
            <person name="Baldwin J."/>
            <person name="Abdouelleil A."/>
            <person name="Abdulkadir J."/>
            <person name="Abebe A."/>
            <person name="Abera B."/>
            <person name="Abreu J."/>
            <person name="Acer S.C."/>
            <person name="Aftuck L."/>
            <person name="Alexander A."/>
            <person name="An P."/>
            <person name="Anderson E."/>
            <person name="Anderson S."/>
            <person name="Arachi H."/>
            <person name="Azer M."/>
            <person name="Bachantsang P."/>
            <person name="Barry A."/>
            <person name="Bayul T."/>
            <person name="Berlin A."/>
            <person name="Bessette D."/>
            <person name="Bloom T."/>
            <person name="Blye J."/>
            <person name="Boguslavskiy L."/>
            <person name="Bonnet C."/>
            <person name="Boukhgalter B."/>
            <person name="Bourzgui I."/>
            <person name="Brown A."/>
            <person name="Cahill P."/>
            <person name="Channer S."/>
            <person name="Cheshatsang Y."/>
            <person name="Chuda L."/>
            <person name="Citroen M."/>
            <person name="Collymore A."/>
            <person name="Cooke P."/>
            <person name="Costello M."/>
            <person name="D'Aco K."/>
            <person name="Daza R."/>
            <person name="De Haan G."/>
            <person name="DeGray S."/>
            <person name="DeMaso C."/>
            <person name="Dhargay N."/>
            <person name="Dooley K."/>
            <person name="Dooley E."/>
            <person name="Doricent M."/>
            <person name="Dorje P."/>
            <person name="Dorjee K."/>
            <person name="Dupes A."/>
            <person name="Elong R."/>
            <person name="Falk J."/>
            <person name="Farina A."/>
            <person name="Faro S."/>
            <person name="Ferguson D."/>
            <person name="Fisher S."/>
            <person name="Foley C.D."/>
            <person name="Franke A."/>
            <person name="Friedrich D."/>
            <person name="Gadbois L."/>
            <person name="Gearin G."/>
            <person name="Gearin C.R."/>
            <person name="Giannoukos G."/>
            <person name="Goode T."/>
            <person name="Graham J."/>
            <person name="Grandbois E."/>
            <person name="Grewal S."/>
            <person name="Gyaltsen K."/>
            <person name="Hafez N."/>
            <person name="Hagos B."/>
            <person name="Hall J."/>
            <person name="Henson C."/>
            <person name="Hollinger A."/>
            <person name="Honan T."/>
            <person name="Huard M.D."/>
            <person name="Hughes L."/>
            <person name="Hurhula B."/>
            <person name="Husby M.E."/>
            <person name="Kamat A."/>
            <person name="Kanga B."/>
            <person name="Kashin S."/>
            <person name="Khazanovich D."/>
            <person name="Kisner P."/>
            <person name="Lance K."/>
            <person name="Lara M."/>
            <person name="Lee W."/>
            <person name="Lennon N."/>
            <person name="Letendre F."/>
            <person name="LeVine R."/>
            <person name="Lipovsky A."/>
            <person name="Liu X."/>
            <person name="Liu J."/>
            <person name="Liu S."/>
            <person name="Lokyitsang T."/>
            <person name="Lokyitsang Y."/>
            <person name="Lubonja R."/>
            <person name="Lui A."/>
            <person name="MacDonald P."/>
            <person name="Magnisalis V."/>
            <person name="Maru K."/>
            <person name="Matthews C."/>
            <person name="McCusker W."/>
            <person name="McDonough S."/>
            <person name="Mehta T."/>
            <person name="Meldrim J."/>
            <person name="Meneus L."/>
            <person name="Mihai O."/>
            <person name="Mihalev A."/>
            <person name="Mihova T."/>
            <person name="Mittelman R."/>
            <person name="Mlenga V."/>
            <person name="Montmayeur A."/>
            <person name="Mulrain L."/>
            <person name="Navidi A."/>
            <person name="Naylor J."/>
            <person name="Negash T."/>
            <person name="Nguyen T."/>
            <person name="Nguyen N."/>
            <person name="Nicol R."/>
            <person name="Norbu C."/>
            <person name="Norbu N."/>
            <person name="Novod N."/>
            <person name="O'Neill B."/>
            <person name="Osman S."/>
            <person name="Markiewicz E."/>
            <person name="Oyono O.L."/>
            <person name="Patti C."/>
            <person name="Phunkhang P."/>
            <person name="Pierre F."/>
            <person name="Priest M."/>
            <person name="Raghuraman S."/>
            <person name="Rege F."/>
            <person name="Reyes R."/>
            <person name="Rise C."/>
            <person name="Rogov P."/>
            <person name="Ross K."/>
            <person name="Ryan E."/>
            <person name="Settipalli S."/>
            <person name="Shea T."/>
            <person name="Sherpa N."/>
            <person name="Shi L."/>
            <person name="Shih D."/>
            <person name="Sparrow T."/>
            <person name="Spaulding J."/>
            <person name="Stalker J."/>
            <person name="Stange-Thomann N."/>
            <person name="Stavropoulos S."/>
            <person name="Stone C."/>
            <person name="Strader C."/>
            <person name="Tesfaye S."/>
            <person name="Thomson T."/>
            <person name="Thoulutsang Y."/>
            <person name="Thoulutsang D."/>
            <person name="Topham K."/>
            <person name="Topping I."/>
            <person name="Tsamla T."/>
            <person name="Vassiliev H."/>
            <person name="Vo A."/>
            <person name="Wangchuk T."/>
            <person name="Wangdi T."/>
            <person name="Weiand M."/>
            <person name="Wilkinson J."/>
            <person name="Wilson A."/>
            <person name="Yadav S."/>
            <person name="Young G."/>
            <person name="Yu Q."/>
            <person name="Zembek L."/>
            <person name="Zhong D."/>
            <person name="Zimmer A."/>
            <person name="Zwirko Z."/>
            <person name="Jaffe D.B."/>
            <person name="Alvarez P."/>
            <person name="Brockman W."/>
            <person name="Butler J."/>
            <person name="Chin C."/>
            <person name="Gnerre S."/>
            <person name="Grabherr M."/>
            <person name="Kleber M."/>
            <person name="Mauceli E."/>
            <person name="MacCallum I."/>
        </authorList>
    </citation>
    <scope>NUCLEOTIDE SEQUENCE [LARGE SCALE GENOMIC DNA]</scope>
    <source>
        <strain evidence="2 3">TSC#14021-0224.01</strain>
    </source>
</reference>
<proteinExistence type="predicted"/>
<dbReference type="EMBL" id="CH954177">
    <property type="protein sequence ID" value="EDV57895.2"/>
    <property type="molecule type" value="Genomic_DNA"/>
</dbReference>
<accession>B3N565</accession>
<evidence type="ECO:0000256" key="1">
    <source>
        <dbReference type="SAM" id="Phobius"/>
    </source>
</evidence>
<keyword evidence="3" id="KW-1185">Reference proteome</keyword>
<dbReference type="OrthoDB" id="8062551at2759"/>
<evidence type="ECO:0000313" key="2">
    <source>
        <dbReference type="EMBL" id="EDV57895.2"/>
    </source>
</evidence>
<dbReference type="KEGG" id="der:6540749"/>
<feature type="non-terminal residue" evidence="2">
    <location>
        <position position="1"/>
    </location>
</feature>
<feature type="transmembrane region" description="Helical" evidence="1">
    <location>
        <begin position="116"/>
        <end position="139"/>
    </location>
</feature>
<feature type="transmembrane region" description="Helical" evidence="1">
    <location>
        <begin position="48"/>
        <end position="68"/>
    </location>
</feature>
<dbReference type="eggNOG" id="KOG3765">
    <property type="taxonomic scope" value="Eukaryota"/>
</dbReference>
<dbReference type="HOGENOM" id="CLU_925219_0_0_1"/>
<reference evidence="2 3" key="2">
    <citation type="journal article" date="2008" name="Bioinformatics">
        <title>Assembly reconciliation.</title>
        <authorList>
            <person name="Zimin A.V."/>
            <person name="Smith D.R."/>
            <person name="Sutton G."/>
            <person name="Yorke J.A."/>
        </authorList>
    </citation>
    <scope>NUCLEOTIDE SEQUENCE [LARGE SCALE GENOMIC DNA]</scope>
    <source>
        <strain evidence="2 3">TSC#14021-0224.01</strain>
    </source>
</reference>
<keyword evidence="1" id="KW-1133">Transmembrane helix</keyword>
<gene>
    <name evidence="2" type="primary">Dere\GG25091</name>
    <name evidence="2" type="synonym">dere_GLEANR_9757</name>
    <name evidence="2" type="synonym">GG25091</name>
    <name evidence="2" type="ORF">Dere_GG25091</name>
</gene>
<protein>
    <submittedName>
        <fullName evidence="2">Uncharacterized protein</fullName>
    </submittedName>
</protein>
<dbReference type="AlphaFoldDB" id="B3N565"/>
<name>B3N565_DROER</name>
<sequence>IQSVRFRLEWPTYIIRWPDLDWKTTECRAQLCLPSCFWFWDNMVLMESYFFCASVRLGVLVTCIAATVKNTILMWLIFDDGTSFLSFLVNVLETHYRTSTIVKESVAWAENYSKELMMFIQLYSSCHIATCILAAYGAFKLKKYHAIPLAIFEFLYTVQVVVLVIISLRIARHIVPLATLILMTVGLTFYAMLVAYDTLALIAFVQIMFLVRSQRYRRLYGPDPLNPVPNGMQLHQVASSHSISQQPIIIYVMPKAGQKLWDVPQSKWWQDEKTDVGVQQNRAHEVSSDFFQRQELLSEILLRNAIKKDYLHKERFAI</sequence>
<organism evidence="2 3">
    <name type="scientific">Drosophila erecta</name>
    <name type="common">Fruit fly</name>
    <dbReference type="NCBI Taxonomy" id="7220"/>
    <lineage>
        <taxon>Eukaryota</taxon>
        <taxon>Metazoa</taxon>
        <taxon>Ecdysozoa</taxon>
        <taxon>Arthropoda</taxon>
        <taxon>Hexapoda</taxon>
        <taxon>Insecta</taxon>
        <taxon>Pterygota</taxon>
        <taxon>Neoptera</taxon>
        <taxon>Endopterygota</taxon>
        <taxon>Diptera</taxon>
        <taxon>Brachycera</taxon>
        <taxon>Muscomorpha</taxon>
        <taxon>Ephydroidea</taxon>
        <taxon>Drosophilidae</taxon>
        <taxon>Drosophila</taxon>
        <taxon>Sophophora</taxon>
    </lineage>
</organism>